<evidence type="ECO:0000313" key="2">
    <source>
        <dbReference type="EMBL" id="EAX95865.1"/>
    </source>
</evidence>
<feature type="coiled-coil region" evidence="1">
    <location>
        <begin position="29"/>
        <end position="60"/>
    </location>
</feature>
<sequence>MDADKIFSQASNFVDEINADESTKKVTMISNAEEELNQIKEIIEKNYNEIKHDKDKIDKQKENMEYFIKYIIAFENKEKQQQQN</sequence>
<accession>A2FGW1</accession>
<reference evidence="2" key="2">
    <citation type="journal article" date="2007" name="Science">
        <title>Draft genome sequence of the sexually transmitted pathogen Trichomonas vaginalis.</title>
        <authorList>
            <person name="Carlton J.M."/>
            <person name="Hirt R.P."/>
            <person name="Silva J.C."/>
            <person name="Delcher A.L."/>
            <person name="Schatz M."/>
            <person name="Zhao Q."/>
            <person name="Wortman J.R."/>
            <person name="Bidwell S.L."/>
            <person name="Alsmark U.C.M."/>
            <person name="Besteiro S."/>
            <person name="Sicheritz-Ponten T."/>
            <person name="Noel C.J."/>
            <person name="Dacks J.B."/>
            <person name="Foster P.G."/>
            <person name="Simillion C."/>
            <person name="Van de Peer Y."/>
            <person name="Miranda-Saavedra D."/>
            <person name="Barton G.J."/>
            <person name="Westrop G.D."/>
            <person name="Mueller S."/>
            <person name="Dessi D."/>
            <person name="Fiori P.L."/>
            <person name="Ren Q."/>
            <person name="Paulsen I."/>
            <person name="Zhang H."/>
            <person name="Bastida-Corcuera F.D."/>
            <person name="Simoes-Barbosa A."/>
            <person name="Brown M.T."/>
            <person name="Hayes R.D."/>
            <person name="Mukherjee M."/>
            <person name="Okumura C.Y."/>
            <person name="Schneider R."/>
            <person name="Smith A.J."/>
            <person name="Vanacova S."/>
            <person name="Villalvazo M."/>
            <person name="Haas B.J."/>
            <person name="Pertea M."/>
            <person name="Feldblyum T.V."/>
            <person name="Utterback T.R."/>
            <person name="Shu C.L."/>
            <person name="Osoegawa K."/>
            <person name="de Jong P.J."/>
            <person name="Hrdy I."/>
            <person name="Horvathova L."/>
            <person name="Zubacova Z."/>
            <person name="Dolezal P."/>
            <person name="Malik S.B."/>
            <person name="Logsdon J.M. Jr."/>
            <person name="Henze K."/>
            <person name="Gupta A."/>
            <person name="Wang C.C."/>
            <person name="Dunne R.L."/>
            <person name="Upcroft J.A."/>
            <person name="Upcroft P."/>
            <person name="White O."/>
            <person name="Salzberg S.L."/>
            <person name="Tang P."/>
            <person name="Chiu C.-H."/>
            <person name="Lee Y.-S."/>
            <person name="Embley T.M."/>
            <person name="Coombs G.H."/>
            <person name="Mottram J.C."/>
            <person name="Tachezy J."/>
            <person name="Fraser-Liggett C.M."/>
            <person name="Johnson P.J."/>
        </authorList>
    </citation>
    <scope>NUCLEOTIDE SEQUENCE [LARGE SCALE GENOMIC DNA]</scope>
    <source>
        <strain evidence="2">G3</strain>
    </source>
</reference>
<dbReference type="AlphaFoldDB" id="A2FGW1"/>
<evidence type="ECO:0000313" key="3">
    <source>
        <dbReference type="Proteomes" id="UP000001542"/>
    </source>
</evidence>
<name>A2FGW1_TRIV3</name>
<dbReference type="RefSeq" id="XP_001308795.1">
    <property type="nucleotide sequence ID" value="XM_001308794.1"/>
</dbReference>
<dbReference type="VEuPathDB" id="TrichDB:TVAG_053800"/>
<proteinExistence type="predicted"/>
<dbReference type="Proteomes" id="UP000001542">
    <property type="component" value="Unassembled WGS sequence"/>
</dbReference>
<gene>
    <name evidence="2" type="ORF">TVAG_053800</name>
</gene>
<reference evidence="2" key="1">
    <citation type="submission" date="2006-10" db="EMBL/GenBank/DDBJ databases">
        <authorList>
            <person name="Amadeo P."/>
            <person name="Zhao Q."/>
            <person name="Wortman J."/>
            <person name="Fraser-Liggett C."/>
            <person name="Carlton J."/>
        </authorList>
    </citation>
    <scope>NUCLEOTIDE SEQUENCE</scope>
    <source>
        <strain evidence="2">G3</strain>
    </source>
</reference>
<dbReference type="InParanoid" id="A2FGW1"/>
<dbReference type="KEGG" id="tva:4753628"/>
<evidence type="ECO:0000256" key="1">
    <source>
        <dbReference type="SAM" id="Coils"/>
    </source>
</evidence>
<keyword evidence="1" id="KW-0175">Coiled coil</keyword>
<dbReference type="EMBL" id="DS113785">
    <property type="protein sequence ID" value="EAX95865.1"/>
    <property type="molecule type" value="Genomic_DNA"/>
</dbReference>
<dbReference type="VEuPathDB" id="TrichDB:TVAGG3_0972390"/>
<dbReference type="SMR" id="A2FGW1"/>
<keyword evidence="3" id="KW-1185">Reference proteome</keyword>
<organism evidence="2 3">
    <name type="scientific">Trichomonas vaginalis (strain ATCC PRA-98 / G3)</name>
    <dbReference type="NCBI Taxonomy" id="412133"/>
    <lineage>
        <taxon>Eukaryota</taxon>
        <taxon>Metamonada</taxon>
        <taxon>Parabasalia</taxon>
        <taxon>Trichomonadida</taxon>
        <taxon>Trichomonadidae</taxon>
        <taxon>Trichomonas</taxon>
    </lineage>
</organism>
<protein>
    <submittedName>
        <fullName evidence="2">Uncharacterized protein</fullName>
    </submittedName>
</protein>